<dbReference type="GO" id="GO:0072686">
    <property type="term" value="C:mitotic spindle"/>
    <property type="evidence" value="ECO:0007669"/>
    <property type="project" value="TreeGrafter"/>
</dbReference>
<dbReference type="PROSITE" id="PS51700">
    <property type="entry name" value="SEPARIN"/>
    <property type="match status" value="1"/>
</dbReference>
<feature type="compositionally biased region" description="Low complexity" evidence="5">
    <location>
        <begin position="655"/>
        <end position="673"/>
    </location>
</feature>
<feature type="compositionally biased region" description="Low complexity" evidence="5">
    <location>
        <begin position="587"/>
        <end position="605"/>
    </location>
</feature>
<dbReference type="EMBL" id="KZ819193">
    <property type="protein sequence ID" value="PWZ00251.1"/>
    <property type="molecule type" value="Genomic_DNA"/>
</dbReference>
<dbReference type="PANTHER" id="PTHR12792:SF0">
    <property type="entry name" value="SEPARIN"/>
    <property type="match status" value="1"/>
</dbReference>
<dbReference type="OrthoDB" id="10255632at2759"/>
<evidence type="ECO:0000256" key="2">
    <source>
        <dbReference type="ARBA" id="ARBA00012489"/>
    </source>
</evidence>
<evidence type="ECO:0000256" key="4">
    <source>
        <dbReference type="ARBA" id="ARBA00022829"/>
    </source>
</evidence>
<feature type="region of interest" description="Disordered" evidence="5">
    <location>
        <begin position="2031"/>
        <end position="2050"/>
    </location>
</feature>
<dbReference type="GO" id="GO:0006508">
    <property type="term" value="P:proteolysis"/>
    <property type="evidence" value="ECO:0007669"/>
    <property type="project" value="InterPro"/>
</dbReference>
<feature type="region of interest" description="Disordered" evidence="5">
    <location>
        <begin position="898"/>
        <end position="922"/>
    </location>
</feature>
<feature type="compositionally biased region" description="Polar residues" evidence="5">
    <location>
        <begin position="1128"/>
        <end position="1143"/>
    </location>
</feature>
<feature type="region of interest" description="Disordered" evidence="5">
    <location>
        <begin position="1102"/>
        <end position="1151"/>
    </location>
</feature>
<comment type="catalytic activity">
    <reaction evidence="1">
        <text>All bonds known to be hydrolyzed by this endopeptidase have arginine in P1 and an acidic residue in P4. P6 is often occupied by an acidic residue or by a hydroxy-amino-acid residue, the phosphorylation of which enhances cleavage.</text>
        <dbReference type="EC" id="3.4.22.49"/>
    </reaction>
</comment>
<evidence type="ECO:0000313" key="8">
    <source>
        <dbReference type="Proteomes" id="UP000246740"/>
    </source>
</evidence>
<organism evidence="7 8">
    <name type="scientific">Testicularia cyperi</name>
    <dbReference type="NCBI Taxonomy" id="1882483"/>
    <lineage>
        <taxon>Eukaryota</taxon>
        <taxon>Fungi</taxon>
        <taxon>Dikarya</taxon>
        <taxon>Basidiomycota</taxon>
        <taxon>Ustilaginomycotina</taxon>
        <taxon>Ustilaginomycetes</taxon>
        <taxon>Ustilaginales</taxon>
        <taxon>Anthracoideaceae</taxon>
        <taxon>Testicularia</taxon>
    </lineage>
</organism>
<feature type="compositionally biased region" description="Polar residues" evidence="5">
    <location>
        <begin position="2033"/>
        <end position="2049"/>
    </location>
</feature>
<feature type="domain" description="Peptidase C50" evidence="6">
    <location>
        <begin position="1881"/>
        <end position="1979"/>
    </location>
</feature>
<feature type="region of interest" description="Disordered" evidence="5">
    <location>
        <begin position="1795"/>
        <end position="1858"/>
    </location>
</feature>
<keyword evidence="3" id="KW-0378">Hydrolase</keyword>
<feature type="region of interest" description="Disordered" evidence="5">
    <location>
        <begin position="943"/>
        <end position="967"/>
    </location>
</feature>
<feature type="compositionally biased region" description="Basic residues" evidence="5">
    <location>
        <begin position="1812"/>
        <end position="1822"/>
    </location>
</feature>
<feature type="region of interest" description="Disordered" evidence="5">
    <location>
        <begin position="573"/>
        <end position="680"/>
    </location>
</feature>
<feature type="compositionally biased region" description="Low complexity" evidence="5">
    <location>
        <begin position="634"/>
        <end position="648"/>
    </location>
</feature>
<dbReference type="Gene3D" id="1.25.40.10">
    <property type="entry name" value="Tetratricopeptide repeat domain"/>
    <property type="match status" value="1"/>
</dbReference>
<dbReference type="InterPro" id="IPR011990">
    <property type="entry name" value="TPR-like_helical_dom_sf"/>
</dbReference>
<accession>A0A317XSH5</accession>
<keyword evidence="4" id="KW-0159">Chromosome partition</keyword>
<dbReference type="Proteomes" id="UP000246740">
    <property type="component" value="Unassembled WGS sequence"/>
</dbReference>
<evidence type="ECO:0000313" key="7">
    <source>
        <dbReference type="EMBL" id="PWZ00251.1"/>
    </source>
</evidence>
<dbReference type="GO" id="GO:0005634">
    <property type="term" value="C:nucleus"/>
    <property type="evidence" value="ECO:0007669"/>
    <property type="project" value="InterPro"/>
</dbReference>
<sequence>MPARVALPTAPTAATASIPTTKLSSRTAIRANSSVKVADEKATASTSKTPTLIDQLALVVPVLDEAIEGKATEQIQEAIDTATRLLLNVGPWPSTSPVTAQAKLHRTLDRIHRRACAKLVAQGSNSRGQQKDTQVNAIIVDHLARACLSLLDNLYQQPEQPKTTLKAEALPNHEALLVDMVYGRRVLANKLFSASSRSSRDATLSELKQCHALFSRQQTKVIKPSVLAEQLRLLASSFQNPAGILYNASNYEEAAEFLRRAAECDVESVSYLGASSASSIPQSEDRRVELDKRREAITKKLEYAAVAYRFSDNKTTALEMYRKMILSLPAGMQTKLAHAADRLGIDELFRTPLAKPLASTLKAIVDLSVFELSLDLHSADAERHLTAWLLNATEISASVRGALLEQALAYLASRSHLQGALRAMDNVQQTLLDIYTAGSRPLRRARIIARQLELDVLSQRLSISEHDSLELEADALACLDSPDLVRDRGLQRFGTQYRSSILLISALAERMRHPHSDPSSVIDKVDRACKAMSTVCRDVPTTPKKASPHAVRSIVAAAAAAAPPSKNATAAVANASDAVKKPTARRAPLSGTTTSAPSAAAATTTIRRALSKRAAPPQAAGSNQATTPPPSCRTAKPPLTAEPAPTLAPRKHAVPKAASTATTATELATPLTSQNTDSSRTVVNKFDQPVQFCQSLEIMHEAFSAFALTRCSVEMLKLLRAIAKTSLSADDAADVYCRASANLAMAYSLLGKVDRAASVLNQAMSIAFRPGAATDREQAIGATVAATARTTNSVVVSQDVQFLCLVAGTEILACDGDAKGAEKRFAQALKLSKSPLRSGKDIQSSVDKLKVREKQAISFLAAASLQLGQSDLAGSIASTTMAIRRLIQLSSNLSHISKRTQDVEREAASVSTPSSDLPPPTSSALHELMDSGAVSMTCSISGIEGRSSSSGASDHKTQGEPQDMQRLPPFSSTAFSALYWRAGKLLTSAYLRLSRLHAIRGSGMDADMFASECVDFTSSMRFALPLAQALIQRGELRLQMNKVAEGQADLTRCLEVLQDTWIPEVVTLTCVQGDCLARIEQWNEALRSYTAGEATLHSLGSTFGAQLPSNSTPSPSPRSVDRVKRSASVRSVTSSHKASSVASPKSRADPDAADLVLPEMHGKLLRRQAWALEKMGSTDQSEAAVSRALAVRDGLRTVNARMDRYVLEGRIALRRAREHLKQDHFFSMLPEAAISIPMVPSVSIRTLAAAGASSQAISEDTVNAALSMLAPASSAFRKALALEPASSYSLQLREALASLAHVYTVQATLGKNVRTAAANATALLDRACSVGVRRNLVVAIANKLKSKKDVDAQEWPNLATCINGEHSPCSAAPQEANVERTSQRASLDRELDQRRQDILNDHDVLPQRLAKLRIAASMEGKSRSPVERVHPASAFWQSVRLRHQQSHEEAAAGTGVSVDPLTVLLPRNWTVISVSVMGGSGEAANLVLTRQEGGGGEDSCHAKDPVLYSLPLHRRSQREGGRDEEEEEEELTLAAAQQRLVEIVRSSNDGIHGVRNVEGMDARRQWWEQRYQLNNELRDLLQAIQDTWLGGFKGVFAEPSTDLQAKAALRARFEKIIRRACFPTANTRPSKLKLDDAVFECFAGLPAECTDEDLEDVVHYIMDGLQFSGFQVAVDEVDLDETAMDLRAALDDFRGKTAQASPSKPAALPYLGTDDTDEEQDHHLFLVLDKETAVFPWESMPILRGKAVSRIPSMAFLQDRIELAKIYHSASGPDDKDSNEERDDDMLHNRMARLGLGADHDNDDTDDDGCKRLTKGPSKHVMSKSASPSKGRGRSRSPSKKSRTKATTLGSGEKGGGTAGLADEAAWKIALRNGKLFNLSKRKAFYLLNPAGDLVQSQARFEPWLRSRSTTDSWRGIVGRQPIINEVTDALSATDLFLYFGHGGAEQYVRASKVRELERCAVAMLWGCSSAVLQDHGDFDRTGTPLNYMCAGSPAIVGNLWDLTDRELDSVCEGVFGRLGLMHESERVEVKKSNATTSRTAKQQPNHATVASRVPQEMSLTRAVAESRNDCKLPYLTGAAAVVYGVPVYWAD</sequence>
<dbReference type="GO" id="GO:0005737">
    <property type="term" value="C:cytoplasm"/>
    <property type="evidence" value="ECO:0007669"/>
    <property type="project" value="TreeGrafter"/>
</dbReference>
<dbReference type="GO" id="GO:0044732">
    <property type="term" value="C:mitotic spindle pole body"/>
    <property type="evidence" value="ECO:0007669"/>
    <property type="project" value="TreeGrafter"/>
</dbReference>
<dbReference type="InterPro" id="IPR030397">
    <property type="entry name" value="SEPARIN_core_dom"/>
</dbReference>
<dbReference type="SMART" id="SM00028">
    <property type="entry name" value="TPR"/>
    <property type="match status" value="4"/>
</dbReference>
<dbReference type="InParanoid" id="A0A317XSH5"/>
<dbReference type="GO" id="GO:0051307">
    <property type="term" value="P:meiotic chromosome separation"/>
    <property type="evidence" value="ECO:0007669"/>
    <property type="project" value="TreeGrafter"/>
</dbReference>
<gene>
    <name evidence="7" type="ORF">BCV70DRAFT_231867</name>
</gene>
<feature type="compositionally biased region" description="Low complexity" evidence="5">
    <location>
        <begin position="943"/>
        <end position="952"/>
    </location>
</feature>
<dbReference type="Pfam" id="PF03568">
    <property type="entry name" value="Separin_C"/>
    <property type="match status" value="2"/>
</dbReference>
<evidence type="ECO:0000256" key="1">
    <source>
        <dbReference type="ARBA" id="ARBA00000451"/>
    </source>
</evidence>
<dbReference type="GO" id="GO:0004197">
    <property type="term" value="F:cysteine-type endopeptidase activity"/>
    <property type="evidence" value="ECO:0007669"/>
    <property type="project" value="InterPro"/>
</dbReference>
<dbReference type="InterPro" id="IPR019734">
    <property type="entry name" value="TPR_rpt"/>
</dbReference>
<keyword evidence="8" id="KW-1185">Reference proteome</keyword>
<dbReference type="STRING" id="1882483.A0A317XSH5"/>
<dbReference type="SUPFAM" id="SSF48452">
    <property type="entry name" value="TPR-like"/>
    <property type="match status" value="1"/>
</dbReference>
<dbReference type="EC" id="3.4.22.49" evidence="2"/>
<dbReference type="InterPro" id="IPR005314">
    <property type="entry name" value="Peptidase_C50"/>
</dbReference>
<evidence type="ECO:0000259" key="6">
    <source>
        <dbReference type="PROSITE" id="PS51700"/>
    </source>
</evidence>
<proteinExistence type="predicted"/>
<dbReference type="PANTHER" id="PTHR12792">
    <property type="entry name" value="EXTRA SPINDLE POLES 1-RELATED"/>
    <property type="match status" value="1"/>
</dbReference>
<protein>
    <recommendedName>
        <fullName evidence="2">separase</fullName>
        <ecNumber evidence="2">3.4.22.49</ecNumber>
    </recommendedName>
</protein>
<evidence type="ECO:0000256" key="5">
    <source>
        <dbReference type="SAM" id="MobiDB-lite"/>
    </source>
</evidence>
<feature type="compositionally biased region" description="Basic residues" evidence="5">
    <location>
        <begin position="1831"/>
        <end position="1844"/>
    </location>
</feature>
<reference evidence="7 8" key="1">
    <citation type="journal article" date="2018" name="Mol. Biol. Evol.">
        <title>Broad Genomic Sampling Reveals a Smut Pathogenic Ancestry of the Fungal Clade Ustilaginomycotina.</title>
        <authorList>
            <person name="Kijpornyongpan T."/>
            <person name="Mondo S.J."/>
            <person name="Barry K."/>
            <person name="Sandor L."/>
            <person name="Lee J."/>
            <person name="Lipzen A."/>
            <person name="Pangilinan J."/>
            <person name="LaButti K."/>
            <person name="Hainaut M."/>
            <person name="Henrissat B."/>
            <person name="Grigoriev I.V."/>
            <person name="Spatafora J.W."/>
            <person name="Aime M.C."/>
        </authorList>
    </citation>
    <scope>NUCLEOTIDE SEQUENCE [LARGE SCALE GENOMIC DNA]</scope>
    <source>
        <strain evidence="7 8">MCA 3645</strain>
    </source>
</reference>
<evidence type="ECO:0000256" key="3">
    <source>
        <dbReference type="ARBA" id="ARBA00022801"/>
    </source>
</evidence>
<name>A0A317XSH5_9BASI</name>